<dbReference type="InterPro" id="IPR013216">
    <property type="entry name" value="Methyltransf_11"/>
</dbReference>
<feature type="compositionally biased region" description="Polar residues" evidence="1">
    <location>
        <begin position="1"/>
        <end position="17"/>
    </location>
</feature>
<dbReference type="SUPFAM" id="SSF53335">
    <property type="entry name" value="S-adenosyl-L-methionine-dependent methyltransferases"/>
    <property type="match status" value="1"/>
</dbReference>
<keyword evidence="4" id="KW-1185">Reference proteome</keyword>
<dbReference type="PANTHER" id="PTHR44942:SF10">
    <property type="entry name" value="METHYLTRANSFERASE TYPE 11 DOMAIN-CONTAINING PROTEIN"/>
    <property type="match status" value="1"/>
</dbReference>
<protein>
    <submittedName>
        <fullName evidence="3">Methyltransferase domain-containing protein</fullName>
    </submittedName>
</protein>
<dbReference type="OrthoDB" id="10027013at2759"/>
<accession>A0A4Z1P5K2</accession>
<keyword evidence="3" id="KW-0808">Transferase</keyword>
<evidence type="ECO:0000259" key="2">
    <source>
        <dbReference type="Pfam" id="PF08241"/>
    </source>
</evidence>
<dbReference type="Pfam" id="PF08241">
    <property type="entry name" value="Methyltransf_11"/>
    <property type="match status" value="1"/>
</dbReference>
<evidence type="ECO:0000313" key="4">
    <source>
        <dbReference type="Proteomes" id="UP000298493"/>
    </source>
</evidence>
<keyword evidence="3" id="KW-0489">Methyltransferase</keyword>
<dbReference type="CDD" id="cd02440">
    <property type="entry name" value="AdoMet_MTases"/>
    <property type="match status" value="1"/>
</dbReference>
<sequence length="306" mass="33903">MASTPKEQTFTAYTPSQGKAYAEGRQDYHPNLYRTIIEKHTTTGGQLTTLVDIGCGPGPATRALAPQFKEAIGLDPSAGMIAAARSLPNPNAIRYEISSAEDLGHNLDPPIPLGSVDLITAATCAHWFDMSRFWPRAAQMLKPGGSVAIWTPGMLRIHPSVPNHAAVQKAIDDHEKEYLIPYYAPGNFLVKDLYRSLILPWNLEVPEKAFDEKTIFRKEWDWTENGDAASEKQSFSMDMVEKLMDTASPVTRWREAHPDLVGTDKDVVKVLVEFIKRPLHEAGVEEGKEVIRGKMGGVLLVVKKKV</sequence>
<dbReference type="Gene3D" id="3.40.50.150">
    <property type="entry name" value="Vaccinia Virus protein VP39"/>
    <property type="match status" value="1"/>
</dbReference>
<evidence type="ECO:0000313" key="3">
    <source>
        <dbReference type="EMBL" id="TID23385.1"/>
    </source>
</evidence>
<dbReference type="InterPro" id="IPR029063">
    <property type="entry name" value="SAM-dependent_MTases_sf"/>
</dbReference>
<dbReference type="PANTHER" id="PTHR44942">
    <property type="entry name" value="METHYLTRANSF_11 DOMAIN-CONTAINING PROTEIN"/>
    <property type="match status" value="1"/>
</dbReference>
<dbReference type="InterPro" id="IPR051052">
    <property type="entry name" value="Diverse_substrate_MTase"/>
</dbReference>
<feature type="domain" description="Methyltransferase type 11" evidence="2">
    <location>
        <begin position="51"/>
        <end position="149"/>
    </location>
</feature>
<dbReference type="GO" id="GO:0032259">
    <property type="term" value="P:methylation"/>
    <property type="evidence" value="ECO:0007669"/>
    <property type="project" value="UniProtKB-KW"/>
</dbReference>
<evidence type="ECO:0000256" key="1">
    <source>
        <dbReference type="SAM" id="MobiDB-lite"/>
    </source>
</evidence>
<dbReference type="Proteomes" id="UP000298493">
    <property type="component" value="Unassembled WGS sequence"/>
</dbReference>
<dbReference type="GO" id="GO:0008757">
    <property type="term" value="F:S-adenosylmethionine-dependent methyltransferase activity"/>
    <property type="evidence" value="ECO:0007669"/>
    <property type="project" value="InterPro"/>
</dbReference>
<reference evidence="3 4" key="1">
    <citation type="submission" date="2019-04" db="EMBL/GenBank/DDBJ databases">
        <title>High contiguity whole genome sequence and gene annotation resource for two Venturia nashicola isolates.</title>
        <authorList>
            <person name="Prokchorchik M."/>
            <person name="Won K."/>
            <person name="Lee Y."/>
            <person name="Choi E.D."/>
            <person name="Segonzac C."/>
            <person name="Sohn K.H."/>
        </authorList>
    </citation>
    <scope>NUCLEOTIDE SEQUENCE [LARGE SCALE GENOMIC DNA]</scope>
    <source>
        <strain evidence="3 4">PRI2</strain>
    </source>
</reference>
<dbReference type="STRING" id="86259.A0A4Z1P5K2"/>
<dbReference type="AlphaFoldDB" id="A0A4Z1P5K2"/>
<gene>
    <name evidence="3" type="ORF">E6O75_ATG03021</name>
</gene>
<name>A0A4Z1P5K2_9PEZI</name>
<organism evidence="3 4">
    <name type="scientific">Venturia nashicola</name>
    <dbReference type="NCBI Taxonomy" id="86259"/>
    <lineage>
        <taxon>Eukaryota</taxon>
        <taxon>Fungi</taxon>
        <taxon>Dikarya</taxon>
        <taxon>Ascomycota</taxon>
        <taxon>Pezizomycotina</taxon>
        <taxon>Dothideomycetes</taxon>
        <taxon>Pleosporomycetidae</taxon>
        <taxon>Venturiales</taxon>
        <taxon>Venturiaceae</taxon>
        <taxon>Venturia</taxon>
    </lineage>
</organism>
<comment type="caution">
    <text evidence="3">The sequence shown here is derived from an EMBL/GenBank/DDBJ whole genome shotgun (WGS) entry which is preliminary data.</text>
</comment>
<feature type="region of interest" description="Disordered" evidence="1">
    <location>
        <begin position="1"/>
        <end position="21"/>
    </location>
</feature>
<dbReference type="EMBL" id="SNSC02000006">
    <property type="protein sequence ID" value="TID23385.1"/>
    <property type="molecule type" value="Genomic_DNA"/>
</dbReference>
<proteinExistence type="predicted"/>